<keyword evidence="1" id="KW-1133">Transmembrane helix</keyword>
<dbReference type="Proteomes" id="UP000176576">
    <property type="component" value="Unassembled WGS sequence"/>
</dbReference>
<proteinExistence type="predicted"/>
<feature type="transmembrane region" description="Helical" evidence="1">
    <location>
        <begin position="209"/>
        <end position="228"/>
    </location>
</feature>
<evidence type="ECO:0000256" key="1">
    <source>
        <dbReference type="SAM" id="Phobius"/>
    </source>
</evidence>
<feature type="transmembrane region" description="Helical" evidence="1">
    <location>
        <begin position="87"/>
        <end position="114"/>
    </location>
</feature>
<protein>
    <recommendedName>
        <fullName evidence="2">DUF6798 domain-containing protein</fullName>
    </recommendedName>
</protein>
<name>A0A1G2GB11_9BACT</name>
<dbReference type="EMBL" id="MHNN01000001">
    <property type="protein sequence ID" value="OGZ47393.1"/>
    <property type="molecule type" value="Genomic_DNA"/>
</dbReference>
<feature type="transmembrane region" description="Helical" evidence="1">
    <location>
        <begin position="384"/>
        <end position="402"/>
    </location>
</feature>
<dbReference type="InterPro" id="IPR046477">
    <property type="entry name" value="DUF6798"/>
</dbReference>
<gene>
    <name evidence="3" type="ORF">A3J54_02295</name>
</gene>
<feature type="transmembrane region" description="Helical" evidence="1">
    <location>
        <begin position="360"/>
        <end position="378"/>
    </location>
</feature>
<feature type="domain" description="DUF6798" evidence="2">
    <location>
        <begin position="501"/>
        <end position="567"/>
    </location>
</feature>
<feature type="transmembrane region" description="Helical" evidence="1">
    <location>
        <begin position="263"/>
        <end position="283"/>
    </location>
</feature>
<feature type="transmembrane region" description="Helical" evidence="1">
    <location>
        <begin position="469"/>
        <end position="495"/>
    </location>
</feature>
<feature type="transmembrane region" description="Helical" evidence="1">
    <location>
        <begin position="120"/>
        <end position="138"/>
    </location>
</feature>
<feature type="transmembrane region" description="Helical" evidence="1">
    <location>
        <begin position="329"/>
        <end position="348"/>
    </location>
</feature>
<evidence type="ECO:0000313" key="4">
    <source>
        <dbReference type="Proteomes" id="UP000176576"/>
    </source>
</evidence>
<dbReference type="AlphaFoldDB" id="A0A1G2GB11"/>
<feature type="transmembrane region" description="Helical" evidence="1">
    <location>
        <begin position="295"/>
        <end position="323"/>
    </location>
</feature>
<comment type="caution">
    <text evidence="3">The sequence shown here is derived from an EMBL/GenBank/DDBJ whole genome shotgun (WGS) entry which is preliminary data.</text>
</comment>
<dbReference type="Pfam" id="PF20604">
    <property type="entry name" value="DUF6798"/>
    <property type="match status" value="1"/>
</dbReference>
<feature type="transmembrane region" description="Helical" evidence="1">
    <location>
        <begin position="150"/>
        <end position="169"/>
    </location>
</feature>
<feature type="transmembrane region" description="Helical" evidence="1">
    <location>
        <begin position="409"/>
        <end position="427"/>
    </location>
</feature>
<organism evidence="3 4">
    <name type="scientific">Candidatus Ryanbacteria bacterium RIFCSPHIGHO2_02_FULL_45_13b</name>
    <dbReference type="NCBI Taxonomy" id="1802117"/>
    <lineage>
        <taxon>Bacteria</taxon>
        <taxon>Candidatus Ryaniibacteriota</taxon>
    </lineage>
</organism>
<evidence type="ECO:0000313" key="3">
    <source>
        <dbReference type="EMBL" id="OGZ47393.1"/>
    </source>
</evidence>
<sequence length="619" mass="71158">MDYFPQIVETRFFLLIFISTLTFFSLVVAPGYDSFSADQTMFLPPLLQSLDPSLFSSQDLAHARMLSTEWSLVDDVLRFFVQMGIPLVWVLFLLSFILRISFFTALYHIIFFFTENRTRSAFILLFFLLPFFIPGTGHTTLEKILTYRQFSVTLSLVYIALYLSGWQVLSGIPLIFAFMLHAISALPFFAVHGLLTLKQLISPRTHTMLSSILVGLFPLLGAVSFILLRDTGVTDSFFLRIDEEWKQLANPRNAPAFFAFWDIRSYISLASWILLLGMPLLRLKELLPNTDKRNIFLILVVIAPLCLLAGAVIGELTSFYGIVKLNLQRGLLLISFFAPLIVGIWAFWHVETNQNRILENTFLSSVILWFLFKGDFLFLREQSLIFLAPLVILWYGRALPYFPKHRENIISLFAVMIFGFLSGAVTQRSLSYGDINAVIRFYAFLLGGFGIALYFYAKKDISSTSTVQYVVSLIVPIFIAASLYSVPFFTIYPAYYVNKPYQDACAWIGTHTPKDSIFIVEPFVSHPLPEVFRVACLRSIFTTYKEGGVVPYDKDREVAFEWKRKYNLIYELQKKPLIINQIKQTYKIDYVISETPVAFPKQYPLVFSNNAYFIYDIRN</sequence>
<dbReference type="STRING" id="1802117.A3J54_02295"/>
<reference evidence="3 4" key="1">
    <citation type="journal article" date="2016" name="Nat. Commun.">
        <title>Thousands of microbial genomes shed light on interconnected biogeochemical processes in an aquifer system.</title>
        <authorList>
            <person name="Anantharaman K."/>
            <person name="Brown C.T."/>
            <person name="Hug L.A."/>
            <person name="Sharon I."/>
            <person name="Castelle C.J."/>
            <person name="Probst A.J."/>
            <person name="Thomas B.C."/>
            <person name="Singh A."/>
            <person name="Wilkins M.J."/>
            <person name="Karaoz U."/>
            <person name="Brodie E.L."/>
            <person name="Williams K.H."/>
            <person name="Hubbard S.S."/>
            <person name="Banfield J.F."/>
        </authorList>
    </citation>
    <scope>NUCLEOTIDE SEQUENCE [LARGE SCALE GENOMIC DNA]</scope>
</reference>
<feature type="transmembrane region" description="Helical" evidence="1">
    <location>
        <begin position="175"/>
        <end position="197"/>
    </location>
</feature>
<accession>A0A1G2GB11</accession>
<evidence type="ECO:0000259" key="2">
    <source>
        <dbReference type="Pfam" id="PF20604"/>
    </source>
</evidence>
<keyword evidence="1" id="KW-0472">Membrane</keyword>
<keyword evidence="1" id="KW-0812">Transmembrane</keyword>
<feature type="transmembrane region" description="Helical" evidence="1">
    <location>
        <begin position="439"/>
        <end position="457"/>
    </location>
</feature>
<feature type="transmembrane region" description="Helical" evidence="1">
    <location>
        <begin position="12"/>
        <end position="32"/>
    </location>
</feature>